<evidence type="ECO:0000256" key="2">
    <source>
        <dbReference type="ARBA" id="ARBA00005466"/>
    </source>
</evidence>
<feature type="domain" description="FAD-binding PCMH-type" evidence="6">
    <location>
        <begin position="6"/>
        <end position="176"/>
    </location>
</feature>
<dbReference type="InterPro" id="IPR016167">
    <property type="entry name" value="FAD-bd_PCMH_sub1"/>
</dbReference>
<dbReference type="PANTHER" id="PTHR42973">
    <property type="entry name" value="BINDING OXIDOREDUCTASE, PUTATIVE (AFU_ORTHOLOGUE AFUA_1G17690)-RELATED"/>
    <property type="match status" value="1"/>
</dbReference>
<keyword evidence="8" id="KW-1185">Reference proteome</keyword>
<comment type="caution">
    <text evidence="7">The sequence shown here is derived from an EMBL/GenBank/DDBJ whole genome shotgun (WGS) entry which is preliminary data.</text>
</comment>
<dbReference type="GO" id="GO:0071949">
    <property type="term" value="F:FAD binding"/>
    <property type="evidence" value="ECO:0007669"/>
    <property type="project" value="InterPro"/>
</dbReference>
<evidence type="ECO:0000256" key="3">
    <source>
        <dbReference type="ARBA" id="ARBA00022630"/>
    </source>
</evidence>
<dbReference type="InterPro" id="IPR016166">
    <property type="entry name" value="FAD-bd_PCMH"/>
</dbReference>
<dbReference type="InterPro" id="IPR050416">
    <property type="entry name" value="FAD-linked_Oxidoreductase"/>
</dbReference>
<evidence type="ECO:0000259" key="6">
    <source>
        <dbReference type="PROSITE" id="PS51387"/>
    </source>
</evidence>
<dbReference type="AlphaFoldDB" id="A0A6G2BJX6"/>
<dbReference type="Gene3D" id="3.40.462.20">
    <property type="match status" value="1"/>
</dbReference>
<evidence type="ECO:0000256" key="5">
    <source>
        <dbReference type="ARBA" id="ARBA00023002"/>
    </source>
</evidence>
<dbReference type="Pfam" id="PF01565">
    <property type="entry name" value="FAD_binding_4"/>
    <property type="match status" value="1"/>
</dbReference>
<dbReference type="Proteomes" id="UP000473014">
    <property type="component" value="Unassembled WGS sequence"/>
</dbReference>
<evidence type="ECO:0000256" key="4">
    <source>
        <dbReference type="ARBA" id="ARBA00022827"/>
    </source>
</evidence>
<sequence length="438" mass="45483">MFNEAAPARPAAAVTARTVEDVRAAVAYAADRGMPLRVHTTGHSAGAAGPMDGSLLVRTRLAGGVRIDAERRTARVPAGTTWSEVVAAATPHGLAAPHGTSGTVGVVGYLLRGGVSLYGRRVGLAANALRAVEVVTADGALRRVDADHDPELFWALRGGGGGFGVVTAVEFALFPAAEVVTGAAFWAGRHAERLLELWCAWAREAPREAATSFRIMNLPRIPEIPAELSAAPVVCVAGAVLAPGRSDAPAARRAAEELLAPLRAVARPLEDTWRPGTPADVPSAHMDPSGPVNVLGDHMLLRELDGSGTAAFLDAAGPGSSSPLVAAELRQLGGALAEPAAAGGALDHLAAAYAWMGAGLPELFPAERVRGHLDRVRAALGPWDTGRTAPTFVESAHQPQRHLDTGTLAAVSRVRDRVDPRGLFRQDVMPQTTIARSP</sequence>
<dbReference type="InterPro" id="IPR006094">
    <property type="entry name" value="Oxid_FAD_bind_N"/>
</dbReference>
<dbReference type="EMBL" id="WIXO01000002">
    <property type="protein sequence ID" value="MTE22514.1"/>
    <property type="molecule type" value="Genomic_DNA"/>
</dbReference>
<evidence type="ECO:0000313" key="8">
    <source>
        <dbReference type="Proteomes" id="UP000473014"/>
    </source>
</evidence>
<keyword evidence="5" id="KW-0560">Oxidoreductase</keyword>
<name>A0A6G2BJX6_9ACTN</name>
<dbReference type="InterPro" id="IPR016169">
    <property type="entry name" value="FAD-bd_PCMH_sub2"/>
</dbReference>
<organism evidence="7 8">
    <name type="scientific">Streptomyces taklimakanensis</name>
    <dbReference type="NCBI Taxonomy" id="2569853"/>
    <lineage>
        <taxon>Bacteria</taxon>
        <taxon>Bacillati</taxon>
        <taxon>Actinomycetota</taxon>
        <taxon>Actinomycetes</taxon>
        <taxon>Kitasatosporales</taxon>
        <taxon>Streptomycetaceae</taxon>
        <taxon>Streptomyces</taxon>
    </lineage>
</organism>
<evidence type="ECO:0000313" key="7">
    <source>
        <dbReference type="EMBL" id="MTE22514.1"/>
    </source>
</evidence>
<keyword evidence="4" id="KW-0274">FAD</keyword>
<reference evidence="7 8" key="1">
    <citation type="submission" date="2019-11" db="EMBL/GenBank/DDBJ databases">
        <authorList>
            <person name="Yuan L."/>
        </authorList>
    </citation>
    <scope>NUCLEOTIDE SEQUENCE [LARGE SCALE GENOMIC DNA]</scope>
    <source>
        <strain evidence="7 8">TRM43335</strain>
    </source>
</reference>
<gene>
    <name evidence="7" type="ORF">F0L17_26145</name>
</gene>
<comment type="similarity">
    <text evidence="2">Belongs to the oxygen-dependent FAD-linked oxidoreductase family.</text>
</comment>
<dbReference type="InterPro" id="IPR036318">
    <property type="entry name" value="FAD-bd_PCMH-like_sf"/>
</dbReference>
<dbReference type="Gene3D" id="3.30.43.10">
    <property type="entry name" value="Uridine Diphospho-n-acetylenolpyruvylglucosamine Reductase, domain 2"/>
    <property type="match status" value="1"/>
</dbReference>
<dbReference type="Gene3D" id="3.30.465.10">
    <property type="match status" value="1"/>
</dbReference>
<dbReference type="GO" id="GO:0016491">
    <property type="term" value="F:oxidoreductase activity"/>
    <property type="evidence" value="ECO:0007669"/>
    <property type="project" value="UniProtKB-KW"/>
</dbReference>
<dbReference type="PROSITE" id="PS51387">
    <property type="entry name" value="FAD_PCMH"/>
    <property type="match status" value="1"/>
</dbReference>
<dbReference type="PANTHER" id="PTHR42973:SF39">
    <property type="entry name" value="FAD-BINDING PCMH-TYPE DOMAIN-CONTAINING PROTEIN"/>
    <property type="match status" value="1"/>
</dbReference>
<dbReference type="SUPFAM" id="SSF56176">
    <property type="entry name" value="FAD-binding/transporter-associated domain-like"/>
    <property type="match status" value="1"/>
</dbReference>
<comment type="cofactor">
    <cofactor evidence="1">
        <name>FAD</name>
        <dbReference type="ChEBI" id="CHEBI:57692"/>
    </cofactor>
</comment>
<evidence type="ECO:0000256" key="1">
    <source>
        <dbReference type="ARBA" id="ARBA00001974"/>
    </source>
</evidence>
<proteinExistence type="inferred from homology"/>
<keyword evidence="3" id="KW-0285">Flavoprotein</keyword>
<accession>A0A6G2BJX6</accession>
<protein>
    <submittedName>
        <fullName evidence="7">FAD-binding protein</fullName>
    </submittedName>
</protein>